<dbReference type="InterPro" id="IPR000301">
    <property type="entry name" value="Tetraspanin_animals"/>
</dbReference>
<evidence type="ECO:0000313" key="8">
    <source>
        <dbReference type="EMBL" id="KAK2569289.1"/>
    </source>
</evidence>
<dbReference type="Proteomes" id="UP001249851">
    <property type="component" value="Unassembled WGS sequence"/>
</dbReference>
<feature type="transmembrane region" description="Helical" evidence="7">
    <location>
        <begin position="12"/>
        <end position="35"/>
    </location>
</feature>
<dbReference type="PANTHER" id="PTHR19282:SF544">
    <property type="entry name" value="TETRASPANIN"/>
    <property type="match status" value="1"/>
</dbReference>
<evidence type="ECO:0000256" key="6">
    <source>
        <dbReference type="PIRSR" id="PIRSR002419-1"/>
    </source>
</evidence>
<dbReference type="InterPro" id="IPR008952">
    <property type="entry name" value="Tetraspanin_EC2_sf"/>
</dbReference>
<keyword evidence="9" id="KW-1185">Reference proteome</keyword>
<keyword evidence="3 7" id="KW-0812">Transmembrane</keyword>
<sequence>MGLDCGMRCLKFLLCVFNLVFWAAGIAVMAVGIFARVSASNYSALMEEGGFKSAANILIAAGALVMIIGAIGCCGAMKEKKWLLLLYAFLVMMIFILEIASGIMAYSQRDKVIGRIEHTVNKTITLDYGENGQEKLTEAVDRVQQELKCCGVLSPADWMKSNWYKSTGHGNKEDTPESCCIKKEAKCSAQGKTDAIYKEGCSQALQDFAKSKMAVIGGIGVGIAILQVMGIIFAICLYRSIGYEKI</sequence>
<keyword evidence="6" id="KW-1015">Disulfide bond</keyword>
<evidence type="ECO:0000256" key="3">
    <source>
        <dbReference type="ARBA" id="ARBA00022692"/>
    </source>
</evidence>
<reference evidence="8" key="2">
    <citation type="journal article" date="2023" name="Science">
        <title>Genomic signatures of disease resistance in endangered staghorn corals.</title>
        <authorList>
            <person name="Vollmer S.V."/>
            <person name="Selwyn J.D."/>
            <person name="Despard B.A."/>
            <person name="Roesel C.L."/>
        </authorList>
    </citation>
    <scope>NUCLEOTIDE SEQUENCE</scope>
    <source>
        <strain evidence="8">K2</strain>
    </source>
</reference>
<comment type="similarity">
    <text evidence="2 7">Belongs to the tetraspanin (TM4SF) family.</text>
</comment>
<evidence type="ECO:0000256" key="7">
    <source>
        <dbReference type="RuleBase" id="RU361218"/>
    </source>
</evidence>
<keyword evidence="4 7" id="KW-1133">Transmembrane helix</keyword>
<dbReference type="AlphaFoldDB" id="A0AAD9QXM3"/>
<dbReference type="InterPro" id="IPR018499">
    <property type="entry name" value="Tetraspanin/Peripherin"/>
</dbReference>
<evidence type="ECO:0000313" key="9">
    <source>
        <dbReference type="Proteomes" id="UP001249851"/>
    </source>
</evidence>
<evidence type="ECO:0000256" key="2">
    <source>
        <dbReference type="ARBA" id="ARBA00006840"/>
    </source>
</evidence>
<proteinExistence type="inferred from homology"/>
<dbReference type="PIRSF" id="PIRSF002419">
    <property type="entry name" value="Tetraspanin"/>
    <property type="match status" value="1"/>
</dbReference>
<gene>
    <name evidence="8" type="ORF">P5673_006200</name>
</gene>
<dbReference type="Gene3D" id="1.10.1450.10">
    <property type="entry name" value="Tetraspanin"/>
    <property type="match status" value="1"/>
</dbReference>
<evidence type="ECO:0000256" key="5">
    <source>
        <dbReference type="ARBA" id="ARBA00023136"/>
    </source>
</evidence>
<keyword evidence="5 7" id="KW-0472">Membrane</keyword>
<name>A0AAD9QXM3_ACRCE</name>
<accession>A0AAD9QXM3</accession>
<dbReference type="EMBL" id="JARQWQ010000010">
    <property type="protein sequence ID" value="KAK2569289.1"/>
    <property type="molecule type" value="Genomic_DNA"/>
</dbReference>
<dbReference type="SUPFAM" id="SSF48652">
    <property type="entry name" value="Tetraspanin"/>
    <property type="match status" value="1"/>
</dbReference>
<reference evidence="8" key="1">
    <citation type="journal article" date="2023" name="G3 (Bethesda)">
        <title>Whole genome assembly and annotation of the endangered Caribbean coral Acropora cervicornis.</title>
        <authorList>
            <person name="Selwyn J.D."/>
            <person name="Vollmer S.V."/>
        </authorList>
    </citation>
    <scope>NUCLEOTIDE SEQUENCE</scope>
    <source>
        <strain evidence="8">K2</strain>
    </source>
</reference>
<organism evidence="8 9">
    <name type="scientific">Acropora cervicornis</name>
    <name type="common">Staghorn coral</name>
    <dbReference type="NCBI Taxonomy" id="6130"/>
    <lineage>
        <taxon>Eukaryota</taxon>
        <taxon>Metazoa</taxon>
        <taxon>Cnidaria</taxon>
        <taxon>Anthozoa</taxon>
        <taxon>Hexacorallia</taxon>
        <taxon>Scleractinia</taxon>
        <taxon>Astrocoeniina</taxon>
        <taxon>Acroporidae</taxon>
        <taxon>Acropora</taxon>
    </lineage>
</organism>
<dbReference type="Pfam" id="PF00335">
    <property type="entry name" value="Tetraspanin"/>
    <property type="match status" value="1"/>
</dbReference>
<feature type="transmembrane region" description="Helical" evidence="7">
    <location>
        <begin position="84"/>
        <end position="106"/>
    </location>
</feature>
<evidence type="ECO:0000256" key="4">
    <source>
        <dbReference type="ARBA" id="ARBA00022989"/>
    </source>
</evidence>
<dbReference type="PANTHER" id="PTHR19282">
    <property type="entry name" value="TETRASPANIN"/>
    <property type="match status" value="1"/>
</dbReference>
<comment type="caution">
    <text evidence="8">The sequence shown here is derived from an EMBL/GenBank/DDBJ whole genome shotgun (WGS) entry which is preliminary data.</text>
</comment>
<comment type="subcellular location">
    <subcellularLocation>
        <location evidence="1 7">Membrane</location>
        <topology evidence="1 7">Multi-pass membrane protein</topology>
    </subcellularLocation>
</comment>
<feature type="disulfide bond" evidence="6">
    <location>
        <begin position="149"/>
        <end position="180"/>
    </location>
</feature>
<feature type="transmembrane region" description="Helical" evidence="7">
    <location>
        <begin position="55"/>
        <end position="77"/>
    </location>
</feature>
<feature type="transmembrane region" description="Helical" evidence="7">
    <location>
        <begin position="214"/>
        <end position="238"/>
    </location>
</feature>
<dbReference type="PRINTS" id="PR00259">
    <property type="entry name" value="TMFOUR"/>
</dbReference>
<dbReference type="GO" id="GO:0005886">
    <property type="term" value="C:plasma membrane"/>
    <property type="evidence" value="ECO:0007669"/>
    <property type="project" value="TreeGrafter"/>
</dbReference>
<protein>
    <recommendedName>
        <fullName evidence="7">Tetraspanin</fullName>
    </recommendedName>
</protein>
<evidence type="ECO:0000256" key="1">
    <source>
        <dbReference type="ARBA" id="ARBA00004141"/>
    </source>
</evidence>